<dbReference type="PANTHER" id="PTHR46888:SF1">
    <property type="entry name" value="RIBONUCLEASE H"/>
    <property type="match status" value="1"/>
</dbReference>
<proteinExistence type="predicted"/>
<reference evidence="1 2" key="1">
    <citation type="journal article" date="2019" name="Sci. Rep.">
        <title>Orb-weaving spider Araneus ventricosus genome elucidates the spidroin gene catalogue.</title>
        <authorList>
            <person name="Kono N."/>
            <person name="Nakamura H."/>
            <person name="Ohtoshi R."/>
            <person name="Moran D.A.P."/>
            <person name="Shinohara A."/>
            <person name="Yoshida Y."/>
            <person name="Fujiwara M."/>
            <person name="Mori M."/>
            <person name="Tomita M."/>
            <person name="Arakawa K."/>
        </authorList>
    </citation>
    <scope>NUCLEOTIDE SEQUENCE [LARGE SCALE GENOMIC DNA]</scope>
</reference>
<protein>
    <submittedName>
        <fullName evidence="1">Uncharacterized protein</fullName>
    </submittedName>
</protein>
<dbReference type="EMBL" id="BGPR01033460">
    <property type="protein sequence ID" value="GBO07400.1"/>
    <property type="molecule type" value="Genomic_DNA"/>
</dbReference>
<dbReference type="Proteomes" id="UP000499080">
    <property type="component" value="Unassembled WGS sequence"/>
</dbReference>
<gene>
    <name evidence="1" type="ORF">AVEN_157516_1</name>
</gene>
<comment type="caution">
    <text evidence="1">The sequence shown here is derived from an EMBL/GenBank/DDBJ whole genome shotgun (WGS) entry which is preliminary data.</text>
</comment>
<name>A0A4Y2U764_ARAVE</name>
<dbReference type="AlphaFoldDB" id="A0A4Y2U764"/>
<dbReference type="PANTHER" id="PTHR46888">
    <property type="entry name" value="ZINC KNUCKLE DOMAINCONTAINING PROTEIN-RELATED"/>
    <property type="match status" value="1"/>
</dbReference>
<evidence type="ECO:0000313" key="2">
    <source>
        <dbReference type="Proteomes" id="UP000499080"/>
    </source>
</evidence>
<accession>A0A4Y2U764</accession>
<dbReference type="OrthoDB" id="6155966at2759"/>
<sequence length="215" mass="25297">MNFLGKGRKADLINLAQEMGIAIPKDARVSEIKDLIIKNVNYDENFAREYLDTIIAERLTKEEQEKTAKKEERISRENAFEIEKLRLQIEAQKLGQSSTNTNVAFNNQPSLQIRNLIPNFNPKEDDMSLFLNFFQRQMKFLKVEKENWVAYLLGVLPNDVAQLIARESEDKAQDFDHIKDMLLQRFKLSVEKLRHLFATHRKAPDKTWKDFHFEL</sequence>
<evidence type="ECO:0000313" key="1">
    <source>
        <dbReference type="EMBL" id="GBO07400.1"/>
    </source>
</evidence>
<organism evidence="1 2">
    <name type="scientific">Araneus ventricosus</name>
    <name type="common">Orbweaver spider</name>
    <name type="synonym">Epeira ventricosa</name>
    <dbReference type="NCBI Taxonomy" id="182803"/>
    <lineage>
        <taxon>Eukaryota</taxon>
        <taxon>Metazoa</taxon>
        <taxon>Ecdysozoa</taxon>
        <taxon>Arthropoda</taxon>
        <taxon>Chelicerata</taxon>
        <taxon>Arachnida</taxon>
        <taxon>Araneae</taxon>
        <taxon>Araneomorphae</taxon>
        <taxon>Entelegynae</taxon>
        <taxon>Araneoidea</taxon>
        <taxon>Araneidae</taxon>
        <taxon>Araneus</taxon>
    </lineage>
</organism>
<keyword evidence="2" id="KW-1185">Reference proteome</keyword>